<feature type="chain" id="PRO_5003922042" description="Peptidase inhibitor I78 family protein" evidence="1">
    <location>
        <begin position="27"/>
        <end position="98"/>
    </location>
</feature>
<dbReference type="OrthoDB" id="8724542at2"/>
<evidence type="ECO:0000313" key="2">
    <source>
        <dbReference type="EMBL" id="EKS39005.1"/>
    </source>
</evidence>
<evidence type="ECO:0000256" key="1">
    <source>
        <dbReference type="SAM" id="SignalP"/>
    </source>
</evidence>
<protein>
    <recommendedName>
        <fullName evidence="4">Peptidase inhibitor I78 family protein</fullName>
    </recommendedName>
</protein>
<dbReference type="Gene3D" id="3.30.10.10">
    <property type="entry name" value="Trypsin Inhibitor V, subunit A"/>
    <property type="match status" value="1"/>
</dbReference>
<dbReference type="Pfam" id="PF11720">
    <property type="entry name" value="Inhibitor_I78"/>
    <property type="match status" value="1"/>
</dbReference>
<sequence length="98" mass="10703">MIHARHFAGLSFAFLLVAGCYSGSQAATPPRAGLCNPSAAEALTGKNRISDRRAKRLTGATIVRQIRPGQGVTMDYRRERITIETDPTTRRIVRAFCG</sequence>
<keyword evidence="1" id="KW-0732">Signal</keyword>
<dbReference type="RefSeq" id="WP_002712340.1">
    <property type="nucleotide sequence ID" value="NZ_KB375281.1"/>
</dbReference>
<organism evidence="2 3">
    <name type="scientific">Afipia clevelandensis ATCC 49720</name>
    <dbReference type="NCBI Taxonomy" id="883079"/>
    <lineage>
        <taxon>Bacteria</taxon>
        <taxon>Pseudomonadati</taxon>
        <taxon>Pseudomonadota</taxon>
        <taxon>Alphaproteobacteria</taxon>
        <taxon>Hyphomicrobiales</taxon>
        <taxon>Nitrobacteraceae</taxon>
        <taxon>Afipia</taxon>
    </lineage>
</organism>
<dbReference type="Proteomes" id="UP000001095">
    <property type="component" value="Unassembled WGS sequence"/>
</dbReference>
<gene>
    <name evidence="2" type="ORF">HMPREF9696_01474</name>
</gene>
<evidence type="ECO:0008006" key="4">
    <source>
        <dbReference type="Google" id="ProtNLM"/>
    </source>
</evidence>
<reference evidence="2 3" key="1">
    <citation type="submission" date="2012-04" db="EMBL/GenBank/DDBJ databases">
        <title>The Genome Sequence of Afipia clevelandensis ATCC 49720.</title>
        <authorList>
            <consortium name="The Broad Institute Genome Sequencing Platform"/>
            <person name="Earl A."/>
            <person name="Ward D."/>
            <person name="Feldgarden M."/>
            <person name="Gevers D."/>
            <person name="Huys G."/>
            <person name="Walker B."/>
            <person name="Young S.K."/>
            <person name="Zeng Q."/>
            <person name="Gargeya S."/>
            <person name="Fitzgerald M."/>
            <person name="Haas B."/>
            <person name="Abouelleil A."/>
            <person name="Alvarado L."/>
            <person name="Arachchi H.M."/>
            <person name="Berlin A."/>
            <person name="Chapman S.B."/>
            <person name="Goldberg J."/>
            <person name="Griggs A."/>
            <person name="Gujja S."/>
            <person name="Hansen M."/>
            <person name="Howarth C."/>
            <person name="Imamovic A."/>
            <person name="Larimer J."/>
            <person name="McCowen C."/>
            <person name="Montmayeur A."/>
            <person name="Murphy C."/>
            <person name="Neiman D."/>
            <person name="Pearson M."/>
            <person name="Priest M."/>
            <person name="Roberts A."/>
            <person name="Saif S."/>
            <person name="Shea T."/>
            <person name="Sisk P."/>
            <person name="Sykes S."/>
            <person name="Wortman J."/>
            <person name="Nusbaum C."/>
            <person name="Birren B."/>
        </authorList>
    </citation>
    <scope>NUCLEOTIDE SEQUENCE [LARGE SCALE GENOMIC DNA]</scope>
    <source>
        <strain evidence="2 3">ATCC 49720</strain>
    </source>
</reference>
<comment type="caution">
    <text evidence="2">The sequence shown here is derived from an EMBL/GenBank/DDBJ whole genome shotgun (WGS) entry which is preliminary data.</text>
</comment>
<dbReference type="HOGENOM" id="CLU_123717_3_1_5"/>
<proteinExistence type="predicted"/>
<keyword evidence="3" id="KW-1185">Reference proteome</keyword>
<accession>K8PHH6</accession>
<dbReference type="InterPro" id="IPR021719">
    <property type="entry name" value="Prot_inh_I78"/>
</dbReference>
<evidence type="ECO:0000313" key="3">
    <source>
        <dbReference type="Proteomes" id="UP000001095"/>
    </source>
</evidence>
<dbReference type="EMBL" id="AGWY01000006">
    <property type="protein sequence ID" value="EKS39005.1"/>
    <property type="molecule type" value="Genomic_DNA"/>
</dbReference>
<dbReference type="PROSITE" id="PS51257">
    <property type="entry name" value="PROKAR_LIPOPROTEIN"/>
    <property type="match status" value="1"/>
</dbReference>
<dbReference type="AlphaFoldDB" id="K8PHH6"/>
<feature type="signal peptide" evidence="1">
    <location>
        <begin position="1"/>
        <end position="26"/>
    </location>
</feature>
<dbReference type="PATRIC" id="fig|883079.3.peg.1494"/>
<name>K8PHH6_9BRAD</name>